<sequence>MSGYINTVFCQGSSIIPSDTVRDDEDRIHEKNFYAAIGESVERYCSNLIDLKPVHYASYNELRRRGFPALDPRELVLFSSRQYETAGFPFQPLAADLRIGWVEGHYLDDDSAVYVPASLVYVNWYLRQNRHQPRINFPAFAGVAAGTSTEQAILSGLSEIIERHATMVWWLNKHALPHIKLTQAQLALFDGAQETLRPALIHVDNTFNVPVAAGVVHNDTSALVHIGFSCRSTLAEAALKAWSEALTLQEGAHDLKNPDGIHWSAIRNGLLPGRSYKAWREDRRYLDDFRADLKDVDDLLVQQEVFLDPRAVEHVAPLLDRAPTREPGTVNELSNDFLSTYVEKVYDHGNRIITVDITSPDVASCGLSVIRTIVPGTVGNTPAAFPYLGNGVVTHEAVKLGWRDRPLAEEDVNSFPMPHA</sequence>
<evidence type="ECO:0000313" key="2">
    <source>
        <dbReference type="EMBL" id="MDP9831470.1"/>
    </source>
</evidence>
<name>A0ABT9PHQ0_9ACTO</name>
<dbReference type="EMBL" id="JAUSQL010000001">
    <property type="protein sequence ID" value="MDP9831470.1"/>
    <property type="molecule type" value="Genomic_DNA"/>
</dbReference>
<dbReference type="InterPro" id="IPR003776">
    <property type="entry name" value="YcaO-like_dom"/>
</dbReference>
<feature type="domain" description="YcaO" evidence="1">
    <location>
        <begin position="24"/>
        <end position="420"/>
    </location>
</feature>
<keyword evidence="3" id="KW-1185">Reference proteome</keyword>
<dbReference type="NCBIfam" id="TIGR03604">
    <property type="entry name" value="TOMM_cyclo_SagD"/>
    <property type="match status" value="1"/>
</dbReference>
<keyword evidence="2" id="KW-0687">Ribonucleoprotein</keyword>
<dbReference type="PANTHER" id="PTHR37809:SF1">
    <property type="entry name" value="RIBOSOMAL PROTEIN S12 METHYLTHIOTRANSFERASE ACCESSORY FACTOR YCAO"/>
    <property type="match status" value="1"/>
</dbReference>
<proteinExistence type="predicted"/>
<evidence type="ECO:0000259" key="1">
    <source>
        <dbReference type="PROSITE" id="PS51664"/>
    </source>
</evidence>
<dbReference type="Gene3D" id="3.30.40.250">
    <property type="match status" value="1"/>
</dbReference>
<reference evidence="2 3" key="1">
    <citation type="submission" date="2023-07" db="EMBL/GenBank/DDBJ databases">
        <title>Sequencing the genomes of 1000 actinobacteria strains.</title>
        <authorList>
            <person name="Klenk H.-P."/>
        </authorList>
    </citation>
    <scope>NUCLEOTIDE SEQUENCE [LARGE SCALE GENOMIC DNA]</scope>
    <source>
        <strain evidence="2 3">DSM 19515</strain>
    </source>
</reference>
<dbReference type="GO" id="GO:0005840">
    <property type="term" value="C:ribosome"/>
    <property type="evidence" value="ECO:0007669"/>
    <property type="project" value="UniProtKB-KW"/>
</dbReference>
<dbReference type="PROSITE" id="PS51664">
    <property type="entry name" value="YCAO"/>
    <property type="match status" value="1"/>
</dbReference>
<gene>
    <name evidence="2" type="ORF">J2S45_000149</name>
</gene>
<protein>
    <submittedName>
        <fullName evidence="2">Ribosomal protein S12 methylthiotransferase accessory factor</fullName>
    </submittedName>
</protein>
<evidence type="ECO:0000313" key="3">
    <source>
        <dbReference type="Proteomes" id="UP001230145"/>
    </source>
</evidence>
<dbReference type="Gene3D" id="3.30.160.660">
    <property type="match status" value="1"/>
</dbReference>
<dbReference type="Pfam" id="PF02624">
    <property type="entry name" value="YcaO"/>
    <property type="match status" value="1"/>
</dbReference>
<dbReference type="PANTHER" id="PTHR37809">
    <property type="entry name" value="RIBOSOMAL PROTEIN S12 METHYLTHIOTRANSFERASE ACCESSORY FACTOR YCAO"/>
    <property type="match status" value="1"/>
</dbReference>
<keyword evidence="2" id="KW-0689">Ribosomal protein</keyword>
<dbReference type="Gene3D" id="3.30.1330.230">
    <property type="match status" value="1"/>
</dbReference>
<dbReference type="InterPro" id="IPR027624">
    <property type="entry name" value="TOMM_cyclo_SagD"/>
</dbReference>
<comment type="caution">
    <text evidence="2">The sequence shown here is derived from an EMBL/GenBank/DDBJ whole genome shotgun (WGS) entry which is preliminary data.</text>
</comment>
<organism evidence="2 3">
    <name type="scientific">Trueperella abortisuis</name>
    <dbReference type="NCBI Taxonomy" id="445930"/>
    <lineage>
        <taxon>Bacteria</taxon>
        <taxon>Bacillati</taxon>
        <taxon>Actinomycetota</taxon>
        <taxon>Actinomycetes</taxon>
        <taxon>Actinomycetales</taxon>
        <taxon>Actinomycetaceae</taxon>
        <taxon>Trueperella</taxon>
    </lineage>
</organism>
<accession>A0ABT9PHQ0</accession>
<dbReference type="Proteomes" id="UP001230145">
    <property type="component" value="Unassembled WGS sequence"/>
</dbReference>
<dbReference type="RefSeq" id="WP_307634200.1">
    <property type="nucleotide sequence ID" value="NZ_JAUSQL010000001.1"/>
</dbReference>